<feature type="signal peptide" evidence="1">
    <location>
        <begin position="1"/>
        <end position="20"/>
    </location>
</feature>
<feature type="chain" id="PRO_5008400346" description="DUF4794 domain-containing protein" evidence="1">
    <location>
        <begin position="21"/>
        <end position="209"/>
    </location>
</feature>
<reference evidence="3" key="1">
    <citation type="submission" date="2014-03" db="EMBL/GenBank/DDBJ databases">
        <authorList>
            <person name="Aksoy S."/>
            <person name="Warren W."/>
            <person name="Wilson R.K."/>
        </authorList>
    </citation>
    <scope>NUCLEOTIDE SEQUENCE [LARGE SCALE GENOMIC DNA]</scope>
    <source>
        <strain evidence="3">IAEA</strain>
    </source>
</reference>
<name>A0A1A9WHH5_9MUSC</name>
<accession>A0A1A9WHH5</accession>
<organism evidence="2 3">
    <name type="scientific">Glossina brevipalpis</name>
    <dbReference type="NCBI Taxonomy" id="37001"/>
    <lineage>
        <taxon>Eukaryota</taxon>
        <taxon>Metazoa</taxon>
        <taxon>Ecdysozoa</taxon>
        <taxon>Arthropoda</taxon>
        <taxon>Hexapoda</taxon>
        <taxon>Insecta</taxon>
        <taxon>Pterygota</taxon>
        <taxon>Neoptera</taxon>
        <taxon>Endopterygota</taxon>
        <taxon>Diptera</taxon>
        <taxon>Brachycera</taxon>
        <taxon>Muscomorpha</taxon>
        <taxon>Hippoboscoidea</taxon>
        <taxon>Glossinidae</taxon>
        <taxon>Glossina</taxon>
    </lineage>
</organism>
<evidence type="ECO:0008006" key="4">
    <source>
        <dbReference type="Google" id="ProtNLM"/>
    </source>
</evidence>
<keyword evidence="3" id="KW-1185">Reference proteome</keyword>
<dbReference type="Proteomes" id="UP000091820">
    <property type="component" value="Unassembled WGS sequence"/>
</dbReference>
<proteinExistence type="predicted"/>
<reference evidence="2" key="2">
    <citation type="submission" date="2020-05" db="UniProtKB">
        <authorList>
            <consortium name="EnsemblMetazoa"/>
        </authorList>
    </citation>
    <scope>IDENTIFICATION</scope>
    <source>
        <strain evidence="2">IAEA</strain>
    </source>
</reference>
<sequence>MWKILCIIVYSLLAFRTTEAGTEYPSPGSDTSGDYDQPHGVNYAMNFGLGSFDPYAFHQALTNQILAHQAAIQNSIASTYAMGDASVTAYASNLPQNLDQIQYQIYDNTIGMQNPNDYGSSNDNVPNYAASSASIGPDGFYQTAHILPENPNMPNIVSRFGSVGPGDFKGVSVSSFSSSSNIDGKESNYREAQTTVNDNGRITTYKVHS</sequence>
<dbReference type="STRING" id="37001.A0A1A9WHH5"/>
<keyword evidence="1" id="KW-0732">Signal</keyword>
<dbReference type="AlphaFoldDB" id="A0A1A9WHH5"/>
<evidence type="ECO:0000313" key="2">
    <source>
        <dbReference type="EnsemblMetazoa" id="GBRI019913-PA"/>
    </source>
</evidence>
<protein>
    <recommendedName>
        <fullName evidence="4">DUF4794 domain-containing protein</fullName>
    </recommendedName>
</protein>
<dbReference type="VEuPathDB" id="VectorBase:GBRI019913"/>
<dbReference type="EnsemblMetazoa" id="GBRI019913-RA">
    <property type="protein sequence ID" value="GBRI019913-PA"/>
    <property type="gene ID" value="GBRI019913"/>
</dbReference>
<evidence type="ECO:0000313" key="3">
    <source>
        <dbReference type="Proteomes" id="UP000091820"/>
    </source>
</evidence>
<evidence type="ECO:0000256" key="1">
    <source>
        <dbReference type="SAM" id="SignalP"/>
    </source>
</evidence>